<dbReference type="Proteomes" id="UP001293593">
    <property type="component" value="Unassembled WGS sequence"/>
</dbReference>
<evidence type="ECO:0000313" key="3">
    <source>
        <dbReference type="Proteomes" id="UP001293593"/>
    </source>
</evidence>
<sequence>MVDEDGGKGENVACAVKTEVVADCSGLNGAWSLREEGAEGGRRWTKRGSSGSFEGRRRSPMVWFVLSPSDSVSRQSLNPRHLLKLDGGGKGKPMLEGENRQWSAMMAERH</sequence>
<feature type="compositionally biased region" description="Basic and acidic residues" evidence="1">
    <location>
        <begin position="83"/>
        <end position="99"/>
    </location>
</feature>
<comment type="caution">
    <text evidence="2">The sequence shown here is derived from an EMBL/GenBank/DDBJ whole genome shotgun (WGS) entry which is preliminary data.</text>
</comment>
<feature type="region of interest" description="Disordered" evidence="1">
    <location>
        <begin position="81"/>
        <end position="110"/>
    </location>
</feature>
<gene>
    <name evidence="2" type="ORF">QN277_005770</name>
</gene>
<organism evidence="2 3">
    <name type="scientific">Acacia crassicarpa</name>
    <name type="common">northern wattle</name>
    <dbReference type="NCBI Taxonomy" id="499986"/>
    <lineage>
        <taxon>Eukaryota</taxon>
        <taxon>Viridiplantae</taxon>
        <taxon>Streptophyta</taxon>
        <taxon>Embryophyta</taxon>
        <taxon>Tracheophyta</taxon>
        <taxon>Spermatophyta</taxon>
        <taxon>Magnoliopsida</taxon>
        <taxon>eudicotyledons</taxon>
        <taxon>Gunneridae</taxon>
        <taxon>Pentapetalae</taxon>
        <taxon>rosids</taxon>
        <taxon>fabids</taxon>
        <taxon>Fabales</taxon>
        <taxon>Fabaceae</taxon>
        <taxon>Caesalpinioideae</taxon>
        <taxon>mimosoid clade</taxon>
        <taxon>Acacieae</taxon>
        <taxon>Acacia</taxon>
    </lineage>
</organism>
<protein>
    <submittedName>
        <fullName evidence="2">Uncharacterized protein</fullName>
    </submittedName>
</protein>
<dbReference type="AlphaFoldDB" id="A0AAE1IYP4"/>
<reference evidence="2" key="1">
    <citation type="submission" date="2023-10" db="EMBL/GenBank/DDBJ databases">
        <title>Chromosome-level genome of the transformable northern wattle, Acacia crassicarpa.</title>
        <authorList>
            <person name="Massaro I."/>
            <person name="Sinha N.R."/>
            <person name="Poethig S."/>
            <person name="Leichty A.R."/>
        </authorList>
    </citation>
    <scope>NUCLEOTIDE SEQUENCE</scope>
    <source>
        <strain evidence="2">Acra3RX</strain>
        <tissue evidence="2">Leaf</tissue>
    </source>
</reference>
<evidence type="ECO:0000313" key="2">
    <source>
        <dbReference type="EMBL" id="KAK4259441.1"/>
    </source>
</evidence>
<keyword evidence="3" id="KW-1185">Reference proteome</keyword>
<dbReference type="EMBL" id="JAWXYG010000011">
    <property type="protein sequence ID" value="KAK4259441.1"/>
    <property type="molecule type" value="Genomic_DNA"/>
</dbReference>
<evidence type="ECO:0000256" key="1">
    <source>
        <dbReference type="SAM" id="MobiDB-lite"/>
    </source>
</evidence>
<accession>A0AAE1IYP4</accession>
<name>A0AAE1IYP4_9FABA</name>
<proteinExistence type="predicted"/>